<keyword evidence="4 6" id="KW-1133">Transmembrane helix</keyword>
<dbReference type="RefSeq" id="WP_181609872.1">
    <property type="nucleotide sequence ID" value="NZ_BAABAM010000012.1"/>
</dbReference>
<dbReference type="PRINTS" id="PR01988">
    <property type="entry name" value="EXPORTERBACE"/>
</dbReference>
<feature type="transmembrane region" description="Helical" evidence="6">
    <location>
        <begin position="72"/>
        <end position="92"/>
    </location>
</feature>
<keyword evidence="5 6" id="KW-0472">Membrane</keyword>
<dbReference type="CDD" id="cd06173">
    <property type="entry name" value="MFS_MefA_like"/>
    <property type="match status" value="1"/>
</dbReference>
<dbReference type="InterPro" id="IPR020846">
    <property type="entry name" value="MFS_dom"/>
</dbReference>
<reference evidence="8 9" key="1">
    <citation type="submission" date="2020-07" db="EMBL/GenBank/DDBJ databases">
        <title>Genomic Encyclopedia of Type Strains, Phase IV (KMG-IV): sequencing the most valuable type-strain genomes for metagenomic binning, comparative biology and taxonomic classification.</title>
        <authorList>
            <person name="Goeker M."/>
        </authorList>
    </citation>
    <scope>NUCLEOTIDE SEQUENCE [LARGE SCALE GENOMIC DNA]</scope>
    <source>
        <strain evidence="8 9">DSM 45533</strain>
    </source>
</reference>
<name>A0A7W0CHK8_9ACTN</name>
<evidence type="ECO:0000256" key="5">
    <source>
        <dbReference type="ARBA" id="ARBA00023136"/>
    </source>
</evidence>
<proteinExistence type="predicted"/>
<feature type="transmembrane region" description="Helical" evidence="6">
    <location>
        <begin position="366"/>
        <end position="383"/>
    </location>
</feature>
<feature type="transmembrane region" description="Helical" evidence="6">
    <location>
        <begin position="143"/>
        <end position="160"/>
    </location>
</feature>
<evidence type="ECO:0000256" key="1">
    <source>
        <dbReference type="ARBA" id="ARBA00004651"/>
    </source>
</evidence>
<dbReference type="Gene3D" id="1.20.1250.20">
    <property type="entry name" value="MFS general substrate transporter like domains"/>
    <property type="match status" value="1"/>
</dbReference>
<accession>A0A7W0CHK8</accession>
<evidence type="ECO:0000256" key="3">
    <source>
        <dbReference type="ARBA" id="ARBA00022692"/>
    </source>
</evidence>
<dbReference type="Pfam" id="PF07690">
    <property type="entry name" value="MFS_1"/>
    <property type="match status" value="1"/>
</dbReference>
<feature type="transmembrane region" description="Helical" evidence="6">
    <location>
        <begin position="166"/>
        <end position="186"/>
    </location>
</feature>
<comment type="subcellular location">
    <subcellularLocation>
        <location evidence="1">Cell membrane</location>
        <topology evidence="1">Multi-pass membrane protein</topology>
    </subcellularLocation>
</comment>
<keyword evidence="2" id="KW-1003">Cell membrane</keyword>
<dbReference type="InterPro" id="IPR036259">
    <property type="entry name" value="MFS_trans_sf"/>
</dbReference>
<dbReference type="GO" id="GO:0005886">
    <property type="term" value="C:plasma membrane"/>
    <property type="evidence" value="ECO:0007669"/>
    <property type="project" value="UniProtKB-SubCell"/>
</dbReference>
<feature type="domain" description="Major facilitator superfamily (MFS) profile" evidence="7">
    <location>
        <begin position="1"/>
        <end position="387"/>
    </location>
</feature>
<organism evidence="8 9">
    <name type="scientific">Nonomuraea soli</name>
    <dbReference type="NCBI Taxonomy" id="1032476"/>
    <lineage>
        <taxon>Bacteria</taxon>
        <taxon>Bacillati</taxon>
        <taxon>Actinomycetota</taxon>
        <taxon>Actinomycetes</taxon>
        <taxon>Streptosporangiales</taxon>
        <taxon>Streptosporangiaceae</taxon>
        <taxon>Nonomuraea</taxon>
    </lineage>
</organism>
<feature type="transmembrane region" description="Helical" evidence="6">
    <location>
        <begin position="216"/>
        <end position="239"/>
    </location>
</feature>
<feature type="transmembrane region" description="Helical" evidence="6">
    <location>
        <begin position="45"/>
        <end position="65"/>
    </location>
</feature>
<dbReference type="PROSITE" id="PS50850">
    <property type="entry name" value="MFS"/>
    <property type="match status" value="1"/>
</dbReference>
<evidence type="ECO:0000256" key="2">
    <source>
        <dbReference type="ARBA" id="ARBA00022475"/>
    </source>
</evidence>
<dbReference type="AlphaFoldDB" id="A0A7W0CHK8"/>
<protein>
    <submittedName>
        <fullName evidence="8">MFS family permease</fullName>
    </submittedName>
</protein>
<evidence type="ECO:0000313" key="9">
    <source>
        <dbReference type="Proteomes" id="UP000530928"/>
    </source>
</evidence>
<dbReference type="EMBL" id="JACDUR010000002">
    <property type="protein sequence ID" value="MBA2891122.1"/>
    <property type="molecule type" value="Genomic_DNA"/>
</dbReference>
<feature type="transmembrane region" description="Helical" evidence="6">
    <location>
        <begin position="302"/>
        <end position="324"/>
    </location>
</feature>
<feature type="transmembrane region" description="Helical" evidence="6">
    <location>
        <begin position="336"/>
        <end position="360"/>
    </location>
</feature>
<keyword evidence="9" id="KW-1185">Reference proteome</keyword>
<feature type="transmembrane region" description="Helical" evidence="6">
    <location>
        <begin position="251"/>
        <end position="271"/>
    </location>
</feature>
<dbReference type="Proteomes" id="UP000530928">
    <property type="component" value="Unassembled WGS sequence"/>
</dbReference>
<keyword evidence="3 6" id="KW-0812">Transmembrane</keyword>
<feature type="transmembrane region" description="Helical" evidence="6">
    <location>
        <begin position="12"/>
        <end position="33"/>
    </location>
</feature>
<evidence type="ECO:0000259" key="7">
    <source>
        <dbReference type="PROSITE" id="PS50850"/>
    </source>
</evidence>
<evidence type="ECO:0000256" key="4">
    <source>
        <dbReference type="ARBA" id="ARBA00022989"/>
    </source>
</evidence>
<evidence type="ECO:0000256" key="6">
    <source>
        <dbReference type="SAM" id="Phobius"/>
    </source>
</evidence>
<evidence type="ECO:0000313" key="8">
    <source>
        <dbReference type="EMBL" id="MBA2891122.1"/>
    </source>
</evidence>
<dbReference type="GO" id="GO:0022857">
    <property type="term" value="F:transmembrane transporter activity"/>
    <property type="evidence" value="ECO:0007669"/>
    <property type="project" value="InterPro"/>
</dbReference>
<comment type="caution">
    <text evidence="8">The sequence shown here is derived from an EMBL/GenBank/DDBJ whole genome shotgun (WGS) entry which is preliminary data.</text>
</comment>
<dbReference type="InterPro" id="IPR011701">
    <property type="entry name" value="MFS"/>
</dbReference>
<gene>
    <name evidence="8" type="ORF">HNR30_002463</name>
</gene>
<sequence>MGVLARRDFRWVFAGLVTSMLGDASLLLMPAILAKTLTGSNSAAGLVLLFFTVPMVFAPLLGVVIDRVDRRRLLIVSCLVSAVAVSPLALVSGRSTAWLVYPVATGMGLSYTVIFSALAGLLKAMLPAGELAGANALLTSSRQGLRLLGPLLGVALYAGVGLWSVVVFDVLTFVVAAGCFAMLAPVPRPPRRAWVSLRVEVGAGARHLWREPVLRGAMACLSLFFLVAGATESLIFAVIEALGRGPEFTAFTSVALGVGAVGCGLASARLVARFGEPAMVGAGVFLYGLAIGLWLVPAEAVMVGAMALAGAGLTLSGVAMRTLLQRRSPDEVMGRVSTAYDAVAGAGQLVSVGAGALLALWVDYRVLVAAVSVVCLLAPLINLQSKAVRLVKNHPS</sequence>
<dbReference type="PANTHER" id="PTHR23513">
    <property type="entry name" value="INTEGRAL MEMBRANE EFFLUX PROTEIN-RELATED"/>
    <property type="match status" value="1"/>
</dbReference>
<dbReference type="SUPFAM" id="SSF103473">
    <property type="entry name" value="MFS general substrate transporter"/>
    <property type="match status" value="1"/>
</dbReference>
<feature type="transmembrane region" description="Helical" evidence="6">
    <location>
        <begin position="278"/>
        <end position="296"/>
    </location>
</feature>
<feature type="transmembrane region" description="Helical" evidence="6">
    <location>
        <begin position="98"/>
        <end position="122"/>
    </location>
</feature>
<dbReference type="PANTHER" id="PTHR23513:SF6">
    <property type="entry name" value="MAJOR FACILITATOR SUPERFAMILY ASSOCIATED DOMAIN-CONTAINING PROTEIN"/>
    <property type="match status" value="1"/>
</dbReference>
<dbReference type="InterPro" id="IPR022324">
    <property type="entry name" value="Bacilysin_exporter_BacE_put"/>
</dbReference>